<proteinExistence type="predicted"/>
<dbReference type="Gene3D" id="1.10.10.10">
    <property type="entry name" value="Winged helix-like DNA-binding domain superfamily/Winged helix DNA-binding domain"/>
    <property type="match status" value="1"/>
</dbReference>
<organism evidence="1 2">
    <name type="scientific">Limnofasciculus baicalensis BBK-W-15</name>
    <dbReference type="NCBI Taxonomy" id="2699891"/>
    <lineage>
        <taxon>Bacteria</taxon>
        <taxon>Bacillati</taxon>
        <taxon>Cyanobacteriota</taxon>
        <taxon>Cyanophyceae</taxon>
        <taxon>Coleofasciculales</taxon>
        <taxon>Coleofasciculaceae</taxon>
        <taxon>Limnofasciculus</taxon>
        <taxon>Limnofasciculus baicalensis</taxon>
    </lineage>
</organism>
<dbReference type="InterPro" id="IPR036388">
    <property type="entry name" value="WH-like_DNA-bd_sf"/>
</dbReference>
<protein>
    <submittedName>
        <fullName evidence="1">Uncharacterized protein</fullName>
    </submittedName>
</protein>
<dbReference type="EMBL" id="JAMZMM010000058">
    <property type="protein sequence ID" value="MCP2728503.1"/>
    <property type="molecule type" value="Genomic_DNA"/>
</dbReference>
<sequence length="162" mass="18787">MTLSSTLICPYSTSQINCKECVKVEKQWNIKRVIEDLTQAKCQHLTKSEICWLRLLIYGLSPEEIAQKLSLANSHIKSALSTSIYRYVESLTGRNLKKYSQVRLFLQEAEKYEKIEFELEIGKEIKLSDIDPELLMYTVKKLGIQFPVEFIVVKIHGNENNE</sequence>
<dbReference type="InterPro" id="IPR016032">
    <property type="entry name" value="Sig_transdc_resp-reg_C-effctor"/>
</dbReference>
<dbReference type="GO" id="GO:0006355">
    <property type="term" value="P:regulation of DNA-templated transcription"/>
    <property type="evidence" value="ECO:0007669"/>
    <property type="project" value="InterPro"/>
</dbReference>
<dbReference type="AlphaFoldDB" id="A0AAE3KNC5"/>
<name>A0AAE3KNC5_9CYAN</name>
<dbReference type="RefSeq" id="WP_254011297.1">
    <property type="nucleotide sequence ID" value="NZ_JAMZMM010000058.1"/>
</dbReference>
<comment type="caution">
    <text evidence="1">The sequence shown here is derived from an EMBL/GenBank/DDBJ whole genome shotgun (WGS) entry which is preliminary data.</text>
</comment>
<evidence type="ECO:0000313" key="1">
    <source>
        <dbReference type="EMBL" id="MCP2728503.1"/>
    </source>
</evidence>
<evidence type="ECO:0000313" key="2">
    <source>
        <dbReference type="Proteomes" id="UP001204953"/>
    </source>
</evidence>
<accession>A0AAE3KNC5</accession>
<reference evidence="1" key="1">
    <citation type="submission" date="2022-06" db="EMBL/GenBank/DDBJ databases">
        <title>New cyanobacteria of genus Symplocastrum in benthos of Lake Baikal.</title>
        <authorList>
            <person name="Sorokovikova E."/>
            <person name="Tikhonova I."/>
            <person name="Krasnopeev A."/>
            <person name="Evseev P."/>
            <person name="Gladkikh A."/>
            <person name="Belykh O."/>
        </authorList>
    </citation>
    <scope>NUCLEOTIDE SEQUENCE</scope>
    <source>
        <strain evidence="1">BBK-W-15</strain>
    </source>
</reference>
<dbReference type="GO" id="GO:0003677">
    <property type="term" value="F:DNA binding"/>
    <property type="evidence" value="ECO:0007669"/>
    <property type="project" value="InterPro"/>
</dbReference>
<keyword evidence="2" id="KW-1185">Reference proteome</keyword>
<dbReference type="SUPFAM" id="SSF46894">
    <property type="entry name" value="C-terminal effector domain of the bipartite response regulators"/>
    <property type="match status" value="1"/>
</dbReference>
<gene>
    <name evidence="1" type="ORF">NJ959_08440</name>
</gene>
<dbReference type="Proteomes" id="UP001204953">
    <property type="component" value="Unassembled WGS sequence"/>
</dbReference>